<protein>
    <recommendedName>
        <fullName evidence="2">Ribose-5-phosphate isomerase A</fullName>
        <ecNumber evidence="2">5.3.1.6</ecNumber>
    </recommendedName>
    <alternativeName>
        <fullName evidence="2">Phosphoriboisomerase A</fullName>
        <shortName evidence="2">PRI</shortName>
    </alternativeName>
</protein>
<dbReference type="Pfam" id="PF06026">
    <property type="entry name" value="Rib_5-P_isom_A"/>
    <property type="match status" value="1"/>
</dbReference>
<dbReference type="NCBIfam" id="TIGR00021">
    <property type="entry name" value="rpiA"/>
    <property type="match status" value="1"/>
</dbReference>
<comment type="similarity">
    <text evidence="2">Belongs to the ribose 5-phosphate isomerase family.</text>
</comment>
<dbReference type="CDD" id="cd01398">
    <property type="entry name" value="RPI_A"/>
    <property type="match status" value="1"/>
</dbReference>
<dbReference type="Proteomes" id="UP001260980">
    <property type="component" value="Unassembled WGS sequence"/>
</dbReference>
<keyword evidence="1 2" id="KW-0413">Isomerase</keyword>
<comment type="caution">
    <text evidence="3">The sequence shown here is derived from an EMBL/GenBank/DDBJ whole genome shotgun (WGS) entry which is preliminary data.</text>
</comment>
<name>A0ABU3RDD7_9BACL</name>
<organism evidence="3 4">
    <name type="scientific">Paenibacillus violae</name>
    <dbReference type="NCBI Taxonomy" id="3077234"/>
    <lineage>
        <taxon>Bacteria</taxon>
        <taxon>Bacillati</taxon>
        <taxon>Bacillota</taxon>
        <taxon>Bacilli</taxon>
        <taxon>Bacillales</taxon>
        <taxon>Paenibacillaceae</taxon>
        <taxon>Paenibacillus</taxon>
    </lineage>
</organism>
<dbReference type="InterPro" id="IPR020672">
    <property type="entry name" value="Ribose5P_isomerase_typA_subgr"/>
</dbReference>
<proteinExistence type="inferred from homology"/>
<dbReference type="SUPFAM" id="SSF100950">
    <property type="entry name" value="NagB/RpiA/CoA transferase-like"/>
    <property type="match status" value="1"/>
</dbReference>
<comment type="subunit">
    <text evidence="2">Homodimer.</text>
</comment>
<feature type="binding site" evidence="2">
    <location>
        <begin position="85"/>
        <end position="88"/>
    </location>
    <ligand>
        <name>substrate</name>
    </ligand>
</feature>
<comment type="pathway">
    <text evidence="2">Carbohydrate degradation; pentose phosphate pathway; D-ribose 5-phosphate from D-ribulose 5-phosphate (non-oxidative stage): step 1/1.</text>
</comment>
<dbReference type="EMBL" id="JAWCUD010000004">
    <property type="protein sequence ID" value="MDU0202279.1"/>
    <property type="molecule type" value="Genomic_DNA"/>
</dbReference>
<comment type="function">
    <text evidence="2">Catalyzes the reversible conversion of ribose-5-phosphate to ribulose 5-phosphate.</text>
</comment>
<evidence type="ECO:0000313" key="3">
    <source>
        <dbReference type="EMBL" id="MDU0202279.1"/>
    </source>
</evidence>
<evidence type="ECO:0000256" key="2">
    <source>
        <dbReference type="HAMAP-Rule" id="MF_00170"/>
    </source>
</evidence>
<dbReference type="SUPFAM" id="SSF75445">
    <property type="entry name" value="D-ribose-5-phosphate isomerase (RpiA), lid domain"/>
    <property type="match status" value="1"/>
</dbReference>
<keyword evidence="4" id="KW-1185">Reference proteome</keyword>
<dbReference type="GO" id="GO:0004751">
    <property type="term" value="F:ribose-5-phosphate isomerase activity"/>
    <property type="evidence" value="ECO:0007669"/>
    <property type="project" value="UniProtKB-EC"/>
</dbReference>
<evidence type="ECO:0000313" key="4">
    <source>
        <dbReference type="Proteomes" id="UP001260980"/>
    </source>
</evidence>
<dbReference type="Gene3D" id="3.30.70.260">
    <property type="match status" value="1"/>
</dbReference>
<feature type="active site" description="Proton acceptor" evidence="2">
    <location>
        <position position="107"/>
    </location>
</feature>
<comment type="catalytic activity">
    <reaction evidence="2">
        <text>aldehydo-D-ribose 5-phosphate = D-ribulose 5-phosphate</text>
        <dbReference type="Rhea" id="RHEA:14657"/>
        <dbReference type="ChEBI" id="CHEBI:58121"/>
        <dbReference type="ChEBI" id="CHEBI:58273"/>
        <dbReference type="EC" id="5.3.1.6"/>
    </reaction>
</comment>
<gene>
    <name evidence="2 3" type="primary">rpiA</name>
    <name evidence="3" type="ORF">RQP52_14340</name>
</gene>
<dbReference type="PANTHER" id="PTHR11934:SF0">
    <property type="entry name" value="RIBOSE-5-PHOSPHATE ISOMERASE"/>
    <property type="match status" value="1"/>
</dbReference>
<feature type="binding site" evidence="2">
    <location>
        <begin position="98"/>
        <end position="101"/>
    </location>
    <ligand>
        <name>substrate</name>
    </ligand>
</feature>
<dbReference type="EC" id="5.3.1.6" evidence="2"/>
<dbReference type="PANTHER" id="PTHR11934">
    <property type="entry name" value="RIBOSE-5-PHOSPHATE ISOMERASE"/>
    <property type="match status" value="1"/>
</dbReference>
<sequence length="228" mass="24803">MNLESSNPKRTAAEKAVEYIQDGMTVGLGTGSTAYWAIQQIGKRVLSGLQIKAVATSVQSENLAKELGIPLIPFSEVEEIDVTIDGADEVDGAWNLVKGGGGALLREKIIASSSKQLIIVVDESKVVDQLGKFHLPVEVVKFAYELTRNKLSALGCEPKLRMMDQQPFTTDNGNYILDCDFKQITRPSECHDAINHIPGVVDNGLFIKMAARVIVGYQDGSVKELKLV</sequence>
<dbReference type="NCBIfam" id="NF001924">
    <property type="entry name" value="PRK00702.1"/>
    <property type="match status" value="1"/>
</dbReference>
<accession>A0ABU3RDD7</accession>
<dbReference type="InterPro" id="IPR004788">
    <property type="entry name" value="Ribose5P_isomerase_type_A"/>
</dbReference>
<evidence type="ECO:0000256" key="1">
    <source>
        <dbReference type="ARBA" id="ARBA00023235"/>
    </source>
</evidence>
<dbReference type="RefSeq" id="WP_315952768.1">
    <property type="nucleotide sequence ID" value="NZ_JAWCUD010000004.1"/>
</dbReference>
<dbReference type="InterPro" id="IPR037171">
    <property type="entry name" value="NagB/RpiA_transferase-like"/>
</dbReference>
<feature type="binding site" evidence="2">
    <location>
        <position position="125"/>
    </location>
    <ligand>
        <name>substrate</name>
    </ligand>
</feature>
<feature type="binding site" evidence="2">
    <location>
        <begin position="30"/>
        <end position="33"/>
    </location>
    <ligand>
        <name>substrate</name>
    </ligand>
</feature>
<dbReference type="Gene3D" id="3.40.50.1360">
    <property type="match status" value="1"/>
</dbReference>
<dbReference type="HAMAP" id="MF_00170">
    <property type="entry name" value="Rib_5P_isom_A"/>
    <property type="match status" value="1"/>
</dbReference>
<reference evidence="3 4" key="1">
    <citation type="submission" date="2023-10" db="EMBL/GenBank/DDBJ databases">
        <title>Paenibacillus strain PFR10 Genome sequencing and assembly.</title>
        <authorList>
            <person name="Kim I."/>
        </authorList>
    </citation>
    <scope>NUCLEOTIDE SEQUENCE [LARGE SCALE GENOMIC DNA]</scope>
    <source>
        <strain evidence="3 4">PFR10</strain>
    </source>
</reference>